<sequence length="93" mass="10194">MVERFFFNGIDAEPGRSAVAGQHDAVIAGLTNETEPSLAVAEFAETGTQIALYATQVNGVPPLTWDDAGFEYCSFRHEDAFPVFSYIRKEAHP</sequence>
<evidence type="ECO:0000313" key="1">
    <source>
        <dbReference type="EMBL" id="SVC08982.1"/>
    </source>
</evidence>
<accession>A0A382JC93</accession>
<feature type="non-terminal residue" evidence="1">
    <location>
        <position position="93"/>
    </location>
</feature>
<proteinExistence type="predicted"/>
<dbReference type="AlphaFoldDB" id="A0A382JC93"/>
<reference evidence="1" key="1">
    <citation type="submission" date="2018-05" db="EMBL/GenBank/DDBJ databases">
        <authorList>
            <person name="Lanie J.A."/>
            <person name="Ng W.-L."/>
            <person name="Kazmierczak K.M."/>
            <person name="Andrzejewski T.M."/>
            <person name="Davidsen T.M."/>
            <person name="Wayne K.J."/>
            <person name="Tettelin H."/>
            <person name="Glass J.I."/>
            <person name="Rusch D."/>
            <person name="Podicherti R."/>
            <person name="Tsui H.-C.T."/>
            <person name="Winkler M.E."/>
        </authorList>
    </citation>
    <scope>NUCLEOTIDE SEQUENCE</scope>
</reference>
<dbReference type="EMBL" id="UINC01072962">
    <property type="protein sequence ID" value="SVC08982.1"/>
    <property type="molecule type" value="Genomic_DNA"/>
</dbReference>
<name>A0A382JC93_9ZZZZ</name>
<gene>
    <name evidence="1" type="ORF">METZ01_LOCUS261836</name>
</gene>
<organism evidence="1">
    <name type="scientific">marine metagenome</name>
    <dbReference type="NCBI Taxonomy" id="408172"/>
    <lineage>
        <taxon>unclassified sequences</taxon>
        <taxon>metagenomes</taxon>
        <taxon>ecological metagenomes</taxon>
    </lineage>
</organism>
<protein>
    <submittedName>
        <fullName evidence="1">Uncharacterized protein</fullName>
    </submittedName>
</protein>